<feature type="transmembrane region" description="Helical" evidence="2">
    <location>
        <begin position="150"/>
        <end position="168"/>
    </location>
</feature>
<keyword evidence="2" id="KW-0812">Transmembrane</keyword>
<feature type="transmembrane region" description="Helical" evidence="2">
    <location>
        <begin position="59"/>
        <end position="78"/>
    </location>
</feature>
<evidence type="ECO:0000256" key="1">
    <source>
        <dbReference type="SAM" id="MobiDB-lite"/>
    </source>
</evidence>
<accession>A0ABQ4DL74</accession>
<dbReference type="InterPro" id="IPR038765">
    <property type="entry name" value="Papain-like_cys_pep_sf"/>
</dbReference>
<dbReference type="Pfam" id="PF01841">
    <property type="entry name" value="Transglut_core"/>
    <property type="match status" value="1"/>
</dbReference>
<feature type="transmembrane region" description="Helical" evidence="2">
    <location>
        <begin position="33"/>
        <end position="52"/>
    </location>
</feature>
<feature type="transmembrane region" description="Helical" evidence="2">
    <location>
        <begin position="7"/>
        <end position="27"/>
    </location>
</feature>
<dbReference type="EMBL" id="BONP01000009">
    <property type="protein sequence ID" value="GIG40088.1"/>
    <property type="molecule type" value="Genomic_DNA"/>
</dbReference>
<feature type="transmembrane region" description="Helical" evidence="2">
    <location>
        <begin position="123"/>
        <end position="143"/>
    </location>
</feature>
<organism evidence="4 5">
    <name type="scientific">Cellulomonas phragmiteti</name>
    <dbReference type="NCBI Taxonomy" id="478780"/>
    <lineage>
        <taxon>Bacteria</taxon>
        <taxon>Bacillati</taxon>
        <taxon>Actinomycetota</taxon>
        <taxon>Actinomycetes</taxon>
        <taxon>Micrococcales</taxon>
        <taxon>Cellulomonadaceae</taxon>
        <taxon>Cellulomonas</taxon>
    </lineage>
</organism>
<feature type="compositionally biased region" description="Acidic residues" evidence="1">
    <location>
        <begin position="573"/>
        <end position="597"/>
    </location>
</feature>
<dbReference type="Gene3D" id="3.10.620.30">
    <property type="match status" value="1"/>
</dbReference>
<dbReference type="SUPFAM" id="SSF54001">
    <property type="entry name" value="Cysteine proteinases"/>
    <property type="match status" value="1"/>
</dbReference>
<dbReference type="InterPro" id="IPR052901">
    <property type="entry name" value="Bact_TGase-like"/>
</dbReference>
<dbReference type="RefSeq" id="WP_203673529.1">
    <property type="nucleotide sequence ID" value="NZ_BONP01000009.1"/>
</dbReference>
<keyword evidence="5" id="KW-1185">Reference proteome</keyword>
<name>A0ABQ4DL74_9CELL</name>
<comment type="caution">
    <text evidence="4">The sequence shown here is derived from an EMBL/GenBank/DDBJ whole genome shotgun (WGS) entry which is preliminary data.</text>
</comment>
<dbReference type="Proteomes" id="UP000614741">
    <property type="component" value="Unassembled WGS sequence"/>
</dbReference>
<reference evidence="4 5" key="1">
    <citation type="submission" date="2021-01" db="EMBL/GenBank/DDBJ databases">
        <title>Whole genome shotgun sequence of Cellulomonas phragmiteti NBRC 110785.</title>
        <authorList>
            <person name="Komaki H."/>
            <person name="Tamura T."/>
        </authorList>
    </citation>
    <scope>NUCLEOTIDE SEQUENCE [LARGE SCALE GENOMIC DNA]</scope>
    <source>
        <strain evidence="4 5">NBRC 110785</strain>
    </source>
</reference>
<feature type="region of interest" description="Disordered" evidence="1">
    <location>
        <begin position="560"/>
        <end position="601"/>
    </location>
</feature>
<sequence>MSRRGPGAAPTAWAVALLLVACLPLAASFTSPVVLAPVAAAVVLPFVVVVLARRLAVPAWATGAAGVTLVLLVATSLARADAGGVPDVDQAAWRTTGAAQVLGPLADAAARLLTAPRPAAPALAVPVVALVAVVALAVALAMGRRAPARVAPLVGALVLYATGLLLTAGAADRGPVGVALVALAAAGWSLLDGDAVERHRQAPQLGQAARAPRARWRAGGVAGLVVVALVAAGGAAAAGAVSGPAFEPREHVTPPRLPADAVHPLAELSRWQTDGDATVLRVSGTHPGYLTWVALPDFDGAGWYADLDLRALGTVVEPSLGPGRVRGEVDVEIELVDLAGPAGSPGSWLPSVGDVVATSAPGALVDVDAGVLAAPPTPDGRLPAGLTYRVRGAVDRPQADAVARAGVPGGPEVGRYLRLDGFPGDLRSYAQGVVVDARTRLDQATVLADTVRGDRELAVDAVSGTSYARLREFLFADRAAGGQVGTSEQFAGAFAVLARAVGLPSRVVLGFAVPGGAAQDDDVPRDVRGADVRAWAEVYLAGSGWVRFDPAPDAVTAAGVDEGTREQDAGTEVQDEVPLDEPDEDVPPADPATDEPSEPASAVSGATVALAVGAVLGLALVAVLAALAAARALRRRRLRRAGVLGAWQHASDALLLREGPAAPAATADTLASRMAALSGVPAGSLATAAQAVAFGGAPRPAAPDAWRTAVEVERGLRAGAPRRRRLTWWADPAPLRRR</sequence>
<dbReference type="PANTHER" id="PTHR42736">
    <property type="entry name" value="PROTEIN-GLUTAMINE GAMMA-GLUTAMYLTRANSFERASE"/>
    <property type="match status" value="1"/>
</dbReference>
<evidence type="ECO:0000313" key="5">
    <source>
        <dbReference type="Proteomes" id="UP000614741"/>
    </source>
</evidence>
<evidence type="ECO:0000313" key="4">
    <source>
        <dbReference type="EMBL" id="GIG40088.1"/>
    </source>
</evidence>
<gene>
    <name evidence="4" type="ORF">Cph01nite_18500</name>
</gene>
<keyword evidence="2" id="KW-0472">Membrane</keyword>
<dbReference type="InterPro" id="IPR002931">
    <property type="entry name" value="Transglutaminase-like"/>
</dbReference>
<feature type="transmembrane region" description="Helical" evidence="2">
    <location>
        <begin position="220"/>
        <end position="241"/>
    </location>
</feature>
<feature type="transmembrane region" description="Helical" evidence="2">
    <location>
        <begin position="608"/>
        <end position="630"/>
    </location>
</feature>
<dbReference type="PANTHER" id="PTHR42736:SF1">
    <property type="entry name" value="PROTEIN-GLUTAMINE GAMMA-GLUTAMYLTRANSFERASE"/>
    <property type="match status" value="1"/>
</dbReference>
<evidence type="ECO:0000259" key="3">
    <source>
        <dbReference type="SMART" id="SM00460"/>
    </source>
</evidence>
<feature type="domain" description="Transglutaminase-like" evidence="3">
    <location>
        <begin position="479"/>
        <end position="552"/>
    </location>
</feature>
<proteinExistence type="predicted"/>
<evidence type="ECO:0000256" key="2">
    <source>
        <dbReference type="SAM" id="Phobius"/>
    </source>
</evidence>
<dbReference type="InterPro" id="IPR021878">
    <property type="entry name" value="TgpA_N"/>
</dbReference>
<keyword evidence="2" id="KW-1133">Transmembrane helix</keyword>
<dbReference type="Pfam" id="PF11992">
    <property type="entry name" value="TgpA_N"/>
    <property type="match status" value="1"/>
</dbReference>
<feature type="transmembrane region" description="Helical" evidence="2">
    <location>
        <begin position="174"/>
        <end position="191"/>
    </location>
</feature>
<dbReference type="PROSITE" id="PS51257">
    <property type="entry name" value="PROKAR_LIPOPROTEIN"/>
    <property type="match status" value="1"/>
</dbReference>
<dbReference type="SMART" id="SM00460">
    <property type="entry name" value="TGc"/>
    <property type="match status" value="1"/>
</dbReference>
<protein>
    <recommendedName>
        <fullName evidence="3">Transglutaminase-like domain-containing protein</fullName>
    </recommendedName>
</protein>